<dbReference type="AlphaFoldDB" id="A0ABD3F102"/>
<feature type="compositionally biased region" description="Basic and acidic residues" evidence="1">
    <location>
        <begin position="33"/>
        <end position="47"/>
    </location>
</feature>
<evidence type="ECO:0000313" key="2">
    <source>
        <dbReference type="EMBL" id="KAL3659139.1"/>
    </source>
</evidence>
<protein>
    <recommendedName>
        <fullName evidence="4">PiggyBac transposable element-derived protein domain-containing protein</fullName>
    </recommendedName>
</protein>
<accession>A0ABD3F102</accession>
<feature type="region of interest" description="Disordered" evidence="1">
    <location>
        <begin position="1"/>
        <end position="60"/>
    </location>
</feature>
<gene>
    <name evidence="2" type="ORF">V7S43_015719</name>
</gene>
<evidence type="ECO:0000256" key="1">
    <source>
        <dbReference type="SAM" id="MobiDB-lite"/>
    </source>
</evidence>
<dbReference type="Proteomes" id="UP001632037">
    <property type="component" value="Unassembled WGS sequence"/>
</dbReference>
<keyword evidence="3" id="KW-1185">Reference proteome</keyword>
<sequence>MDDEEAVKVLAELESDRESLELEDEETRSISADPDKLLDESRDRELDESPADTEPELEADESRMFPVRASMLVTATVARMRTWNAFMASEEI</sequence>
<feature type="compositionally biased region" description="Acidic residues" evidence="1">
    <location>
        <begin position="48"/>
        <end position="59"/>
    </location>
</feature>
<organism evidence="2 3">
    <name type="scientific">Phytophthora oleae</name>
    <dbReference type="NCBI Taxonomy" id="2107226"/>
    <lineage>
        <taxon>Eukaryota</taxon>
        <taxon>Sar</taxon>
        <taxon>Stramenopiles</taxon>
        <taxon>Oomycota</taxon>
        <taxon>Peronosporomycetes</taxon>
        <taxon>Peronosporales</taxon>
        <taxon>Peronosporaceae</taxon>
        <taxon>Phytophthora</taxon>
    </lineage>
</organism>
<evidence type="ECO:0000313" key="3">
    <source>
        <dbReference type="Proteomes" id="UP001632037"/>
    </source>
</evidence>
<proteinExistence type="predicted"/>
<comment type="caution">
    <text evidence="2">The sequence shown here is derived from an EMBL/GenBank/DDBJ whole genome shotgun (WGS) entry which is preliminary data.</text>
</comment>
<dbReference type="EMBL" id="JBIMZQ010000048">
    <property type="protein sequence ID" value="KAL3659139.1"/>
    <property type="molecule type" value="Genomic_DNA"/>
</dbReference>
<reference evidence="2 3" key="1">
    <citation type="submission" date="2024-09" db="EMBL/GenBank/DDBJ databases">
        <title>Genome sequencing and assembly of Phytophthora oleae, isolate VK10A, causative agent of rot of olive drupes.</title>
        <authorList>
            <person name="Conti Taguali S."/>
            <person name="Riolo M."/>
            <person name="La Spada F."/>
            <person name="Cacciola S.O."/>
            <person name="Dionisio G."/>
        </authorList>
    </citation>
    <scope>NUCLEOTIDE SEQUENCE [LARGE SCALE GENOMIC DNA]</scope>
    <source>
        <strain evidence="2 3">VK10A</strain>
    </source>
</reference>
<evidence type="ECO:0008006" key="4">
    <source>
        <dbReference type="Google" id="ProtNLM"/>
    </source>
</evidence>
<name>A0ABD3F102_9STRA</name>